<geneLocation type="plasmid" evidence="6 7">
    <name>pYZ2</name>
</geneLocation>
<dbReference type="PANTHER" id="PTHR30435">
    <property type="entry name" value="FLAGELLAR PROTEIN"/>
    <property type="match status" value="1"/>
</dbReference>
<organism evidence="6 7">
    <name type="scientific">Azospirillum humicireducens</name>
    <dbReference type="NCBI Taxonomy" id="1226968"/>
    <lineage>
        <taxon>Bacteria</taxon>
        <taxon>Pseudomonadati</taxon>
        <taxon>Pseudomonadota</taxon>
        <taxon>Alphaproteobacteria</taxon>
        <taxon>Rhodospirillales</taxon>
        <taxon>Azospirillaceae</taxon>
        <taxon>Azospirillum</taxon>
    </lineage>
</organism>
<name>A0A2R4VSK5_9PROT</name>
<dbReference type="OrthoDB" id="7304634at2"/>
<feature type="domain" description="Flagellar basal-body/hook protein C-terminal" evidence="5">
    <location>
        <begin position="98"/>
        <end position="140"/>
    </location>
</feature>
<evidence type="ECO:0000259" key="4">
    <source>
        <dbReference type="Pfam" id="PF00460"/>
    </source>
</evidence>
<dbReference type="GO" id="GO:0009425">
    <property type="term" value="C:bacterial-type flagellum basal body"/>
    <property type="evidence" value="ECO:0007669"/>
    <property type="project" value="UniProtKB-SubCell"/>
</dbReference>
<evidence type="ECO:0000256" key="1">
    <source>
        <dbReference type="ARBA" id="ARBA00004117"/>
    </source>
</evidence>
<evidence type="ECO:0000313" key="6">
    <source>
        <dbReference type="EMBL" id="AWB07402.1"/>
    </source>
</evidence>
<dbReference type="EMBL" id="CP028903">
    <property type="protein sequence ID" value="AWB07402.1"/>
    <property type="molecule type" value="Genomic_DNA"/>
</dbReference>
<protein>
    <submittedName>
        <fullName evidence="6">Flagellar biosynthesis protein FlgG</fullName>
    </submittedName>
</protein>
<evidence type="ECO:0000256" key="2">
    <source>
        <dbReference type="ARBA" id="ARBA00009677"/>
    </source>
</evidence>
<sequence length="144" mass="14579">MVGSIGIALSGLTAQTRRLDASASNVANVRSTGAVPTADTTTAAGSAAAGSAGDRRAAYQPLAVAQTDANPGTRATFTPITPAYLQEYAPDDSAANADGMVAAPNVDLAKERVNQIAANRAYGANIAVVRTQDEMLTSLLDSKV</sequence>
<keyword evidence="6" id="KW-0966">Cell projection</keyword>
<dbReference type="RefSeq" id="WP_108547693.1">
    <property type="nucleotide sequence ID" value="NZ_CP028903.1"/>
</dbReference>
<dbReference type="Proteomes" id="UP000077405">
    <property type="component" value="Plasmid pYZ2"/>
</dbReference>
<keyword evidence="6" id="KW-0969">Cilium</keyword>
<dbReference type="AlphaFoldDB" id="A0A2R4VSK5"/>
<dbReference type="KEGG" id="ahu:A6A40_20425"/>
<keyword evidence="6" id="KW-0614">Plasmid</keyword>
<dbReference type="InterPro" id="IPR010930">
    <property type="entry name" value="Flg_bb/hook_C_dom"/>
</dbReference>
<dbReference type="Pfam" id="PF00460">
    <property type="entry name" value="Flg_bb_rod"/>
    <property type="match status" value="1"/>
</dbReference>
<dbReference type="GO" id="GO:0071978">
    <property type="term" value="P:bacterial-type flagellum-dependent swarming motility"/>
    <property type="evidence" value="ECO:0007669"/>
    <property type="project" value="TreeGrafter"/>
</dbReference>
<dbReference type="Pfam" id="PF06429">
    <property type="entry name" value="Flg_bbr_C"/>
    <property type="match status" value="1"/>
</dbReference>
<accession>A0A2R4VSK5</accession>
<dbReference type="PANTHER" id="PTHR30435:SF33">
    <property type="entry name" value="FLAGELLAR BASAL-BODY ROD PROTEIN"/>
    <property type="match status" value="1"/>
</dbReference>
<dbReference type="PROSITE" id="PS00588">
    <property type="entry name" value="FLAGELLA_BB_ROD"/>
    <property type="match status" value="1"/>
</dbReference>
<reference evidence="6 7" key="1">
    <citation type="submission" date="2018-04" db="EMBL/GenBank/DDBJ databases">
        <title>Complete genome sequence of the nitrogen-fixing bacterium Azospirillum humicireducens type strain SgZ-5.</title>
        <authorList>
            <person name="Yu Z."/>
        </authorList>
    </citation>
    <scope>NUCLEOTIDE SEQUENCE [LARGE SCALE GENOMIC DNA]</scope>
    <source>
        <strain evidence="6 7">SgZ-5</strain>
        <plasmid evidence="6 7">pYZ2</plasmid>
    </source>
</reference>
<proteinExistence type="inferred from homology"/>
<feature type="domain" description="Flagellar basal body rod protein N-terminal" evidence="4">
    <location>
        <begin position="7"/>
        <end position="32"/>
    </location>
</feature>
<keyword evidence="6" id="KW-0282">Flagellum</keyword>
<dbReference type="InterPro" id="IPR001444">
    <property type="entry name" value="Flag_bb_rod_N"/>
</dbReference>
<keyword evidence="3" id="KW-0975">Bacterial flagellum</keyword>
<gene>
    <name evidence="6" type="ORF">A6A40_20425</name>
</gene>
<keyword evidence="7" id="KW-1185">Reference proteome</keyword>
<comment type="similarity">
    <text evidence="2">Belongs to the flagella basal body rod proteins family.</text>
</comment>
<comment type="subcellular location">
    <subcellularLocation>
        <location evidence="1">Bacterial flagellum basal body</location>
    </subcellularLocation>
</comment>
<evidence type="ECO:0000313" key="7">
    <source>
        <dbReference type="Proteomes" id="UP000077405"/>
    </source>
</evidence>
<evidence type="ECO:0000256" key="3">
    <source>
        <dbReference type="ARBA" id="ARBA00023143"/>
    </source>
</evidence>
<evidence type="ECO:0000259" key="5">
    <source>
        <dbReference type="Pfam" id="PF06429"/>
    </source>
</evidence>
<dbReference type="InterPro" id="IPR019776">
    <property type="entry name" value="Flagellar_basal_body_rod_CS"/>
</dbReference>